<evidence type="ECO:0000256" key="3">
    <source>
        <dbReference type="ARBA" id="ARBA00022833"/>
    </source>
</evidence>
<keyword evidence="3" id="KW-0862">Zinc</keyword>
<reference evidence="7" key="1">
    <citation type="submission" date="2019-10" db="EMBL/GenBank/DDBJ databases">
        <authorList>
            <person name="Zhang R."/>
            <person name="Pan Y."/>
            <person name="Wang J."/>
            <person name="Ma R."/>
            <person name="Yu S."/>
        </authorList>
    </citation>
    <scope>NUCLEOTIDE SEQUENCE</scope>
    <source>
        <strain evidence="7">LA-IB0</strain>
        <tissue evidence="7">Leaf</tissue>
    </source>
</reference>
<name>A0AAV6XTF8_9LAMI</name>
<dbReference type="InterPro" id="IPR006564">
    <property type="entry name" value="Znf_PMZ"/>
</dbReference>
<evidence type="ECO:0000256" key="5">
    <source>
        <dbReference type="SAM" id="MobiDB-lite"/>
    </source>
</evidence>
<feature type="region of interest" description="Disordered" evidence="5">
    <location>
        <begin position="544"/>
        <end position="761"/>
    </location>
</feature>
<feature type="compositionally biased region" description="Polar residues" evidence="5">
    <location>
        <begin position="676"/>
        <end position="697"/>
    </location>
</feature>
<feature type="compositionally biased region" description="Low complexity" evidence="5">
    <location>
        <begin position="860"/>
        <end position="875"/>
    </location>
</feature>
<dbReference type="Pfam" id="PF04434">
    <property type="entry name" value="SWIM"/>
    <property type="match status" value="1"/>
</dbReference>
<dbReference type="EMBL" id="WHWC01000004">
    <property type="protein sequence ID" value="KAG8383407.1"/>
    <property type="molecule type" value="Genomic_DNA"/>
</dbReference>
<evidence type="ECO:0000313" key="7">
    <source>
        <dbReference type="EMBL" id="KAG8383407.1"/>
    </source>
</evidence>
<proteinExistence type="predicted"/>
<protein>
    <recommendedName>
        <fullName evidence="6">SWIM-type domain-containing protein</fullName>
    </recommendedName>
</protein>
<dbReference type="InterPro" id="IPR007527">
    <property type="entry name" value="Znf_SWIM"/>
</dbReference>
<dbReference type="SMART" id="SM00575">
    <property type="entry name" value="ZnF_PMZ"/>
    <property type="match status" value="1"/>
</dbReference>
<evidence type="ECO:0000256" key="2">
    <source>
        <dbReference type="ARBA" id="ARBA00022771"/>
    </source>
</evidence>
<feature type="region of interest" description="Disordered" evidence="5">
    <location>
        <begin position="795"/>
        <end position="907"/>
    </location>
</feature>
<accession>A0AAV6XTF8</accession>
<feature type="compositionally biased region" description="Polar residues" evidence="5">
    <location>
        <begin position="822"/>
        <end position="854"/>
    </location>
</feature>
<feature type="compositionally biased region" description="Low complexity" evidence="5">
    <location>
        <begin position="699"/>
        <end position="709"/>
    </location>
</feature>
<keyword evidence="1" id="KW-0479">Metal-binding</keyword>
<dbReference type="AlphaFoldDB" id="A0AAV6XTF8"/>
<evidence type="ECO:0000259" key="6">
    <source>
        <dbReference type="PROSITE" id="PS50966"/>
    </source>
</evidence>
<evidence type="ECO:0000313" key="8">
    <source>
        <dbReference type="Proteomes" id="UP000826271"/>
    </source>
</evidence>
<feature type="compositionally biased region" description="Polar residues" evidence="5">
    <location>
        <begin position="599"/>
        <end position="653"/>
    </location>
</feature>
<dbReference type="PANTHER" id="PTHR31973">
    <property type="entry name" value="POLYPROTEIN, PUTATIVE-RELATED"/>
    <property type="match status" value="1"/>
</dbReference>
<feature type="compositionally biased region" description="Low complexity" evidence="5">
    <location>
        <begin position="731"/>
        <end position="746"/>
    </location>
</feature>
<dbReference type="PROSITE" id="PS50966">
    <property type="entry name" value="ZF_SWIM"/>
    <property type="match status" value="1"/>
</dbReference>
<dbReference type="PANTHER" id="PTHR31973:SF187">
    <property type="entry name" value="MUTATOR TRANSPOSASE MUDRA PROTEIN"/>
    <property type="match status" value="1"/>
</dbReference>
<feature type="compositionally biased region" description="Polar residues" evidence="5">
    <location>
        <begin position="751"/>
        <end position="761"/>
    </location>
</feature>
<feature type="compositionally biased region" description="Polar residues" evidence="5">
    <location>
        <begin position="880"/>
        <end position="890"/>
    </location>
</feature>
<dbReference type="Proteomes" id="UP000826271">
    <property type="component" value="Unassembled WGS sequence"/>
</dbReference>
<keyword evidence="8" id="KW-1185">Reference proteome</keyword>
<comment type="caution">
    <text evidence="7">The sequence shown here is derived from an EMBL/GenBank/DDBJ whole genome shotgun (WGS) entry which is preliminary data.</text>
</comment>
<feature type="domain" description="SWIM-type" evidence="6">
    <location>
        <begin position="464"/>
        <end position="502"/>
    </location>
</feature>
<feature type="compositionally biased region" description="Low complexity" evidence="5">
    <location>
        <begin position="795"/>
        <end position="811"/>
    </location>
</feature>
<evidence type="ECO:0000256" key="1">
    <source>
        <dbReference type="ARBA" id="ARBA00022723"/>
    </source>
</evidence>
<gene>
    <name evidence="7" type="ORF">BUALT_Bualt04G0009500</name>
</gene>
<evidence type="ECO:0000256" key="4">
    <source>
        <dbReference type="PROSITE-ProRule" id="PRU00325"/>
    </source>
</evidence>
<sequence length="907" mass="102000">MYAKSGGKCTNLTVYYCLPGQPLDSGIRKLEGDKGILDLIRAYKGENEVPIFIEESSGPLLIIGPDGNIIEPHDDMLALPHCDQTNHPIDLDEQYDVDSENQFTKNIDVKNPDNENNVNEEGVCENIDIENPLTENPILENVFSRILDTENSNFENLGAENQFTENIDIENPDNENNVNKKGVSENIEIENPLTENSVVENLVVDLNNEFEDGAWASVSDESGQNEERVGIVNEDGYPQEGRVEAQLEEQEVQRRVNEDGWYSDAEEENVNDLDALRDYKYIRKRIQHFIKDNPNEGLESLKNKIRRDVQDECSMHKVYNAKRYALELLRGDAKEQYNRLYDYCATVVKHNPNSSMVLKVDRSLTPPGLCKRQLLTVVERDWNDNLAPIAYAMVEVEKFDTWEWAEHRFCLRHMYNNFKATFKGVELKQLFWKAASTYNLIGQARELPFIEMFEWVRTKCINRIQIKRQGMEKYAGIYYSCGMFQLVGYPCCHVVASIASLRLDIENYVDDCFKKEIYLRVYSHMVNSVPGIHDFEKSVFETIDPPHIRNLPGRPRKVRKRDGNDIRGPSVSRKGLTYTCSISSEQGHNKSGHHKHTRQSQMPPQSATNHSTVNPPPQSETGTSTEMLSASQLRRQVASQPVRNQTVSQSRAKQPTWRPTGASASNQMPFVASQPVRRQSASQPMRRQSASQPVRRQTATKTSNASTSAQVPTFSGQATIISNSEGPPIPTQSQSSQIPQQVSGQSHKSIKQANSASLSSRKLQKMKQIMELSLPNYADFYVWVGGNSEWIPTVSSGSKTATKTSNASTSAQLPTQPRRKSASQPPTTQTAPRFRSASQVPTFSGQATIISNSEGPPIPTQSQSSQIPQQVSGQSHKSIKQANPASLSSRKLQKMKQVLNPTLNPAF</sequence>
<dbReference type="GO" id="GO:0008270">
    <property type="term" value="F:zinc ion binding"/>
    <property type="evidence" value="ECO:0007669"/>
    <property type="project" value="UniProtKB-KW"/>
</dbReference>
<feature type="compositionally biased region" description="Polar residues" evidence="5">
    <location>
        <begin position="710"/>
        <end position="725"/>
    </location>
</feature>
<organism evidence="7 8">
    <name type="scientific">Buddleja alternifolia</name>
    <dbReference type="NCBI Taxonomy" id="168488"/>
    <lineage>
        <taxon>Eukaryota</taxon>
        <taxon>Viridiplantae</taxon>
        <taxon>Streptophyta</taxon>
        <taxon>Embryophyta</taxon>
        <taxon>Tracheophyta</taxon>
        <taxon>Spermatophyta</taxon>
        <taxon>Magnoliopsida</taxon>
        <taxon>eudicotyledons</taxon>
        <taxon>Gunneridae</taxon>
        <taxon>Pentapetalae</taxon>
        <taxon>asterids</taxon>
        <taxon>lamiids</taxon>
        <taxon>Lamiales</taxon>
        <taxon>Scrophulariaceae</taxon>
        <taxon>Buddlejeae</taxon>
        <taxon>Buddleja</taxon>
    </lineage>
</organism>
<keyword evidence="2 4" id="KW-0863">Zinc-finger</keyword>